<evidence type="ECO:0000256" key="3">
    <source>
        <dbReference type="ARBA" id="ARBA00022763"/>
    </source>
</evidence>
<dbReference type="SUPFAM" id="SSF143081">
    <property type="entry name" value="BB1717-like"/>
    <property type="match status" value="1"/>
</dbReference>
<reference evidence="9 10" key="1">
    <citation type="journal article" date="2024" name="Chem. Sci.">
        <title>Discovery of a lagriamide polyketide by integrated genome mining, isotopic labeling, and untargeted metabolomics.</title>
        <authorList>
            <person name="Fergusson C.H."/>
            <person name="Saulog J."/>
            <person name="Paulo B.S."/>
            <person name="Wilson D.M."/>
            <person name="Liu D.Y."/>
            <person name="Morehouse N.J."/>
            <person name="Waterworth S."/>
            <person name="Barkei J."/>
            <person name="Gray C.A."/>
            <person name="Kwan J.C."/>
            <person name="Eustaquio A.S."/>
            <person name="Linington R.G."/>
        </authorList>
    </citation>
    <scope>NUCLEOTIDE SEQUENCE [LARGE SCALE GENOMIC DNA]</scope>
    <source>
        <strain evidence="9 10">RL17-338-BIF-B</strain>
    </source>
</reference>
<dbReference type="EMBL" id="JAOALG010000003">
    <property type="protein sequence ID" value="MEQ5844268.1"/>
    <property type="molecule type" value="Genomic_DNA"/>
</dbReference>
<name>A0ABV1LY84_9BURK</name>
<evidence type="ECO:0000256" key="4">
    <source>
        <dbReference type="ARBA" id="ARBA00022801"/>
    </source>
</evidence>
<evidence type="ECO:0000313" key="9">
    <source>
        <dbReference type="EMBL" id="MEQ5844268.1"/>
    </source>
</evidence>
<comment type="similarity">
    <text evidence="1 8">Belongs to the SOS response-associated peptidase family.</text>
</comment>
<evidence type="ECO:0000256" key="8">
    <source>
        <dbReference type="RuleBase" id="RU364100"/>
    </source>
</evidence>
<keyword evidence="4 8" id="KW-0378">Hydrolase</keyword>
<keyword evidence="7" id="KW-0456">Lyase</keyword>
<evidence type="ECO:0000256" key="7">
    <source>
        <dbReference type="ARBA" id="ARBA00023239"/>
    </source>
</evidence>
<evidence type="ECO:0000256" key="1">
    <source>
        <dbReference type="ARBA" id="ARBA00008136"/>
    </source>
</evidence>
<proteinExistence type="inferred from homology"/>
<keyword evidence="6" id="KW-0238">DNA-binding</keyword>
<organism evidence="9 10">
    <name type="scientific">Paraburkholderia acidicola</name>
    <dbReference type="NCBI Taxonomy" id="1912599"/>
    <lineage>
        <taxon>Bacteria</taxon>
        <taxon>Pseudomonadati</taxon>
        <taxon>Pseudomonadota</taxon>
        <taxon>Betaproteobacteria</taxon>
        <taxon>Burkholderiales</taxon>
        <taxon>Burkholderiaceae</taxon>
        <taxon>Paraburkholderia</taxon>
    </lineage>
</organism>
<accession>A0ABV1LY84</accession>
<dbReference type="PANTHER" id="PTHR13604">
    <property type="entry name" value="DC12-RELATED"/>
    <property type="match status" value="1"/>
</dbReference>
<dbReference type="PANTHER" id="PTHR13604:SF0">
    <property type="entry name" value="ABASIC SITE PROCESSING PROTEIN HMCES"/>
    <property type="match status" value="1"/>
</dbReference>
<dbReference type="Proteomes" id="UP001469089">
    <property type="component" value="Unassembled WGS sequence"/>
</dbReference>
<dbReference type="Pfam" id="PF02586">
    <property type="entry name" value="SRAP"/>
    <property type="match status" value="1"/>
</dbReference>
<keyword evidence="9" id="KW-0614">Plasmid</keyword>
<keyword evidence="5" id="KW-0190">Covalent protein-DNA linkage</keyword>
<dbReference type="Gene3D" id="3.90.1680.10">
    <property type="entry name" value="SOS response associated peptidase-like"/>
    <property type="match status" value="1"/>
</dbReference>
<evidence type="ECO:0000256" key="2">
    <source>
        <dbReference type="ARBA" id="ARBA00022670"/>
    </source>
</evidence>
<sequence>MCTNYRSPDEDTGFSQLKIDLGLLYRRNPWDREVYPDYRAPIITGDPIGRDGIVAVFGAWPKFLQPDRLDDRGKKKKKFDTYNARGEDVGSKPLYAKAWRDGQRCLIPARWVVEPCWETGKNVWHRIGLTDWAPYCVAGIWKRYEDADGRVLIGMSMLTLNADDHMLMKRMHRPNDEKRSVVIIQPGDYDEWLHTTNVEAARSMLQLRPAEEMWAEPVPG</sequence>
<evidence type="ECO:0000313" key="10">
    <source>
        <dbReference type="Proteomes" id="UP001469089"/>
    </source>
</evidence>
<keyword evidence="2 8" id="KW-0645">Protease</keyword>
<evidence type="ECO:0000256" key="6">
    <source>
        <dbReference type="ARBA" id="ARBA00023125"/>
    </source>
</evidence>
<dbReference type="RefSeq" id="WP_349545866.1">
    <property type="nucleotide sequence ID" value="NZ_JAOALG010000003.1"/>
</dbReference>
<keyword evidence="10" id="KW-1185">Reference proteome</keyword>
<geneLocation type="plasmid" evidence="9">
    <name>pl1</name>
</geneLocation>
<evidence type="ECO:0000256" key="5">
    <source>
        <dbReference type="ARBA" id="ARBA00023124"/>
    </source>
</evidence>
<dbReference type="InterPro" id="IPR003738">
    <property type="entry name" value="SRAP"/>
</dbReference>
<dbReference type="InterPro" id="IPR036590">
    <property type="entry name" value="SRAP-like"/>
</dbReference>
<keyword evidence="3" id="KW-0227">DNA damage</keyword>
<comment type="caution">
    <text evidence="9">The sequence shown here is derived from an EMBL/GenBank/DDBJ whole genome shotgun (WGS) entry which is preliminary data.</text>
</comment>
<gene>
    <name evidence="9" type="ORF">N0A02_32930</name>
</gene>
<dbReference type="EC" id="3.4.-.-" evidence="8"/>
<protein>
    <recommendedName>
        <fullName evidence="8">Abasic site processing protein</fullName>
        <ecNumber evidence="8">3.4.-.-</ecNumber>
    </recommendedName>
</protein>